<keyword evidence="11" id="KW-0693">Viral RNA replication</keyword>
<dbReference type="GO" id="GO:0044423">
    <property type="term" value="C:virion component"/>
    <property type="evidence" value="ECO:0007669"/>
    <property type="project" value="UniProtKB-KW"/>
</dbReference>
<accession>A0A7U3S1P9</accession>
<reference evidence="22" key="2">
    <citation type="submission" date="2020-09" db="EMBL/GenBank/DDBJ databases">
        <authorList>
            <person name="Kaefer S."/>
            <person name="Paraskevopoulou S."/>
            <person name="Zirkel F."/>
            <person name="Wieseke N."/>
            <person name="Donath A."/>
            <person name="Petersen M."/>
            <person name="Jones T.C."/>
            <person name="Liu S."/>
            <person name="Zhou X."/>
            <person name="Middendorf M."/>
            <person name="Junglen S."/>
            <person name="Misof B."/>
            <person name="Drosten C."/>
        </authorList>
    </citation>
    <scope>NUCLEOTIDE SEQUENCE</scope>
    <source>
        <strain evidence="22">OKIAV147</strain>
    </source>
</reference>
<evidence type="ECO:0000256" key="4">
    <source>
        <dbReference type="ARBA" id="ARBA00022664"/>
    </source>
</evidence>
<keyword evidence="6" id="KW-0949">S-adenosyl-L-methionine</keyword>
<name>A0A7U3S1P9_9VIRU</name>
<dbReference type="EMBL" id="MW039257">
    <property type="protein sequence ID" value="QPB73971.1"/>
    <property type="molecule type" value="Viral_cRNA"/>
</dbReference>
<evidence type="ECO:0000256" key="20">
    <source>
        <dbReference type="ARBA" id="ARBA00048548"/>
    </source>
</evidence>
<dbReference type="PROSITE" id="PS50526">
    <property type="entry name" value="RDRP_SSRNA_NEG_NONSEG"/>
    <property type="match status" value="1"/>
</dbReference>
<evidence type="ECO:0000256" key="19">
    <source>
        <dbReference type="ARBA" id="ARBA00047370"/>
    </source>
</evidence>
<dbReference type="EC" id="2.7.7.48" evidence="2"/>
<keyword evidence="5" id="KW-0808">Transferase</keyword>
<evidence type="ECO:0000256" key="5">
    <source>
        <dbReference type="ARBA" id="ARBA00022679"/>
    </source>
</evidence>
<keyword evidence="4" id="KW-0507">mRNA processing</keyword>
<evidence type="ECO:0000256" key="18">
    <source>
        <dbReference type="ARBA" id="ARBA00047332"/>
    </source>
</evidence>
<keyword evidence="3" id="KW-0696">RNA-directed RNA polymerase</keyword>
<comment type="catalytic activity">
    <reaction evidence="14">
        <text>a 5'-end triphospho-adenylyl-adenylyl-cytidylyl-adenosine in mRNA + GDP + H(+) = a 5'-end (5'-triphosphoguanosine)-adenylyl-adenylyl-cytidylyl-adenosine in mRNA + diphosphate</text>
        <dbReference type="Rhea" id="RHEA:65436"/>
        <dbReference type="Rhea" id="RHEA-COMP:16797"/>
        <dbReference type="Rhea" id="RHEA-COMP:16799"/>
        <dbReference type="ChEBI" id="CHEBI:15378"/>
        <dbReference type="ChEBI" id="CHEBI:33019"/>
        <dbReference type="ChEBI" id="CHEBI:58189"/>
        <dbReference type="ChEBI" id="CHEBI:156484"/>
        <dbReference type="ChEBI" id="CHEBI:156503"/>
        <dbReference type="EC" id="2.7.7.88"/>
    </reaction>
</comment>
<protein>
    <recommendedName>
        <fullName evidence="2">RNA-directed RNA polymerase</fullName>
        <ecNumber evidence="2">2.7.7.48</ecNumber>
    </recommendedName>
    <alternativeName>
        <fullName evidence="17">Replicase</fullName>
    </alternativeName>
    <alternativeName>
        <fullName evidence="16">Transcriptase</fullName>
    </alternativeName>
</protein>
<keyword evidence="12" id="KW-0506">mRNA capping</keyword>
<dbReference type="Pfam" id="PF14318">
    <property type="entry name" value="Mononeg_mRNAcap"/>
    <property type="match status" value="1"/>
</dbReference>
<keyword evidence="8" id="KW-0547">Nucleotide-binding</keyword>
<comment type="catalytic activity">
    <reaction evidence="18">
        <text>a 5'-end (5'-triphosphoguanosine)-adenylyl-adenylyl-cytidylyl-adenosine in mRNA + S-adenosyl-L-methionine = a 5'-end (5'-triphosphoguanosine)-(2'-O-methyladenylyl)-adenylyl-cytidylyl-adenosine in mRNA + S-adenosyl-L-homocysteine + H(+)</text>
        <dbReference type="Rhea" id="RHEA:65380"/>
        <dbReference type="Rhea" id="RHEA-COMP:16797"/>
        <dbReference type="Rhea" id="RHEA-COMP:16801"/>
        <dbReference type="ChEBI" id="CHEBI:15378"/>
        <dbReference type="ChEBI" id="CHEBI:57856"/>
        <dbReference type="ChEBI" id="CHEBI:59789"/>
        <dbReference type="ChEBI" id="CHEBI:156482"/>
        <dbReference type="ChEBI" id="CHEBI:156484"/>
    </reaction>
</comment>
<keyword evidence="10" id="KW-0946">Virion</keyword>
<comment type="catalytic activity">
    <reaction evidence="19">
        <text>a 5'-end (5'-triphosphoguanosine)-adenylyl-adenylyl-cytidylyl-adenosine in mRNA + 2 S-adenosyl-L-methionine = a 5'-end (N(7)-methyl 5'-triphosphoguanosine)-(2'-O-methyladenylyl)-adenylyl-cytidylyl-adenosine in mRNA + 2 S-adenosyl-L-homocysteine + H(+)</text>
        <dbReference type="Rhea" id="RHEA:65376"/>
        <dbReference type="Rhea" id="RHEA-COMP:16797"/>
        <dbReference type="Rhea" id="RHEA-COMP:16798"/>
        <dbReference type="ChEBI" id="CHEBI:15378"/>
        <dbReference type="ChEBI" id="CHEBI:57856"/>
        <dbReference type="ChEBI" id="CHEBI:59789"/>
        <dbReference type="ChEBI" id="CHEBI:156483"/>
        <dbReference type="ChEBI" id="CHEBI:156484"/>
        <dbReference type="EC" id="2.1.1.375"/>
    </reaction>
</comment>
<comment type="catalytic activity">
    <reaction evidence="20">
        <text>GTP + H2O = GDP + phosphate + H(+)</text>
        <dbReference type="Rhea" id="RHEA:19669"/>
        <dbReference type="ChEBI" id="CHEBI:15377"/>
        <dbReference type="ChEBI" id="CHEBI:15378"/>
        <dbReference type="ChEBI" id="CHEBI:37565"/>
        <dbReference type="ChEBI" id="CHEBI:43474"/>
        <dbReference type="ChEBI" id="CHEBI:58189"/>
    </reaction>
</comment>
<evidence type="ECO:0000256" key="14">
    <source>
        <dbReference type="ARBA" id="ARBA00024494"/>
    </source>
</evidence>
<keyword evidence="7" id="KW-0548">Nucleotidyltransferase</keyword>
<dbReference type="InterPro" id="IPR026890">
    <property type="entry name" value="Mononeg_mRNAcap"/>
</dbReference>
<dbReference type="Pfam" id="PF00946">
    <property type="entry name" value="Mononeg_RNA_pol"/>
    <property type="match status" value="1"/>
</dbReference>
<evidence type="ECO:0000256" key="11">
    <source>
        <dbReference type="ARBA" id="ARBA00022953"/>
    </source>
</evidence>
<keyword evidence="13" id="KW-0511">Multifunctional enzyme</keyword>
<evidence type="ECO:0000256" key="9">
    <source>
        <dbReference type="ARBA" id="ARBA00022840"/>
    </source>
</evidence>
<reference evidence="22" key="1">
    <citation type="journal article" date="2019" name="PLoS Pathog.">
        <title>Re-assessing the diversity of negative strand RNA viruses in insects.</title>
        <authorList>
            <person name="Kafer S."/>
            <person name="Paraskevopoulou S."/>
            <person name="Zirkel F."/>
            <person name="Wieseke N."/>
            <person name="Donath A."/>
            <person name="Petersen M."/>
            <person name="Jones T.C."/>
            <person name="Liu S."/>
            <person name="Zhou X."/>
            <person name="Middendorf M."/>
            <person name="Junglen S."/>
            <person name="Misof B."/>
            <person name="Drosten C."/>
        </authorList>
    </citation>
    <scope>NUCLEOTIDE SEQUENCE</scope>
    <source>
        <strain evidence="22">OKIAV147</strain>
    </source>
</reference>
<dbReference type="InterPro" id="IPR014023">
    <property type="entry name" value="Mononeg_RNA_pol_cat"/>
</dbReference>
<evidence type="ECO:0000256" key="13">
    <source>
        <dbReference type="ARBA" id="ARBA00023268"/>
    </source>
</evidence>
<feature type="domain" description="RdRp catalytic" evidence="21">
    <location>
        <begin position="592"/>
        <end position="755"/>
    </location>
</feature>
<evidence type="ECO:0000256" key="6">
    <source>
        <dbReference type="ARBA" id="ARBA00022691"/>
    </source>
</evidence>
<evidence type="ECO:0000256" key="17">
    <source>
        <dbReference type="ARBA" id="ARBA00031012"/>
    </source>
</evidence>
<sequence>MFSSQKKQLFETPHSLVYPRKLDVALRKSTIDCFKERLRSGCTTLDDRMITFHHSKDHLLDMEPDPSAYAQILGTIISVTDQGLTLGEYKELKKFDDISDCVNKLMLIQMRSLLRNYHLPNKDEVIGKFILQERKLDMPRIVKNLLIVLESLTKVIEKSNVMYESLSKESTDEEKVAAACRTNRYSDPHDIYKMTWSSKMLVLNVQGTNYLLPRQYMLLIHNKIADIVSILLLHQTLSGNVFPANALERAYKFVKCLQKLCVKWKNEYFKIAKCLESLVIAETIAEIEDWDNTEFVDNISKELRQDPGFSYAGSELRRLLKSSSIAYRNELGCFSKIMGHPLVDMPGGAKKLHEKTNKVYDIDPKAIVDSTNLWKKSYIKNYILKNKKWPPTTLDGVGCPRPLLMAYLYQRDPDSAYVRSKWGAVNDDDYIWITIQKNMQYDKLENAIPYLKDKTITLLKSDVFMQYLIQASKNSKTRWTDTRLLLYYMVRSSCDVTHQEFLRQYEKSHTLEDLVEYLVIRIVPKEKELKDIFRGFGCQTYFNRMRCLVQEKACMKYLELFSDEQAMTIGELDLSKKLHAWRKLSLLFKGHTVLYLNLDASSWNNAFRNEVISPFMIETMDRLFGSSIFSKTHKAYQKTLFYVPDEDTTYFWEGQAGGIEGLNQDTWVIAYISQIKVAMKGRGLKYMVLCKGDDFRLGLLIPRTLLTQLTIKEIKDQITQSISEVADKFGHTIKIIDSYASEHYFNFGKYPSIGVIELSQASRKIQKTYGANNAFLPTLDDYIGAAYSNAHSTARVLPHGVLTYRVASSWACWYLKIHPTYRRCTPTQLTALLLVPSMIGGFPIIYLSNFLVRAESDLLAPFLSLLRYCREHDNPLYSLMTRFCVYPVSKRKRNIRMLCKDPYSIPNDRPVLPDSYLRQMLVLALRGIVRNEELVQLFKALDSRNTDKILAALESANVYNAKIFSAVYSCTPEGLVQELVKKFESARSVMEVIVLRRGGAFARKALMTTIDKESKLQDWRLDRLKGKKTVGTVSFLPILTECPAESAYNVRKHTWGKPIEGITNPPIEHQMKIIPAHSSLNRAWDLDNHFVLNHFPPTEFIPGENQNPAWGAGTRDPFLGKTTSRGVDPPAVRFLEKDPLLNKLTNLLEIDSWTYLVDVDERGLPIYSNFREVIAAVLRLYTPKQLTELNIFAAVRQRGTSAHHLATRGYNQSIVPNCLANLSQFFDGNAATHGRIKRIRGHYFMNYLYVYTFCYMICCIELSVSPRLDIPSNMWLVTVECPFCTTVIKETPIIVNTNLLPSSQEMRLIKSKLAERAFRQLEESLMEYAGKDYVPVNPDMLVTVELAELAIIQEYLQVSLDARGRYMDMYTQHNIDTRATHIARALAPNYHGSQIDESDFSVINLDRLFLVLCSYIYMHLSAKYSNLAEDEVILSVDHNNVQEFPWFHLMTQLSDQGRMAKFLKILHRYTEMRCSIASINISVMTVFLTKVAYKYYTEHHLHFPFVFLSYYNIANSVPRLRHHYAVALRHHIIEAAQSDLRDAVSLLLTSRSEQTIESVKLHTSAIAMACSVSVADDGVFTAYLTAQEQIIDMVIPFLHMDQLTYFEIEEHEVERRTLGYDFLRAMYPTLPWPTKDHISEFEYNEERDRIARSLLEGFTFEVVCATLTDCLTVVRNNPTIDEAEDDIFNPQEFDAEDDNALFRMDVRWNDRNDLSLMINRIDVPTEIIYPTSYPEFWFDDEYDLLNYSEAYKIYGDATSAMSRYADAFTHMGIIGQQRRSVQAFIVGDGLGGTSSFVCATFPNSQLTICTLREEPGQAAIPPLTEEYALQTGCQVDASAYHYDRADVSDPNNLRAIELSRTLYNLVISDIEPRGASDRVDPIYWIYIAQFFLRNRSHSSLLIIQLRLHHVRYLIKLVSLLYPYVTNIILYKSLTMTRHGGAFLIAYGFRRSYCDSYSLTDYPCSVALQGLVINFIGKMHRRFLSLGRIDGISINLDGIQFEVMSPWIMLLRKLCDADLDRKLHLSLDWRSILDQIRRGDALNEILKDHYPHEGEIAYSRYMEVVRTGEDALAAGAHVHAGSRAHATLMYSRAIRLQGFLYTYRFLMKTQRRVISDQIVRGWYIQIVEQAPRRLQIPVISNDHFKFALLSTDGYELRLYAHFISGVKRAIMVVSTVMHLQYYTRNAPPPVQEAAAPHDLLEL</sequence>
<evidence type="ECO:0000256" key="12">
    <source>
        <dbReference type="ARBA" id="ARBA00023042"/>
    </source>
</evidence>
<keyword evidence="9" id="KW-0067">ATP-binding</keyword>
<evidence type="ECO:0000256" key="2">
    <source>
        <dbReference type="ARBA" id="ARBA00012494"/>
    </source>
</evidence>
<evidence type="ECO:0000256" key="1">
    <source>
        <dbReference type="ARBA" id="ARBA00004328"/>
    </source>
</evidence>
<evidence type="ECO:0000256" key="16">
    <source>
        <dbReference type="ARBA" id="ARBA00030436"/>
    </source>
</evidence>
<dbReference type="GO" id="GO:0004482">
    <property type="term" value="F:mRNA 5'-cap (guanine-N7-)-methyltransferase activity"/>
    <property type="evidence" value="ECO:0007669"/>
    <property type="project" value="InterPro"/>
</dbReference>
<comment type="catalytic activity">
    <reaction evidence="15">
        <text>a 5'-end (5'-triphosphoguanosine)-(2'-O-methyladenylyl)-adenylyl-cytidylyl-adenosine in mRNA + S-adenosyl-L-methionine = a 5'-end (N(7)-methyl 5'-triphosphoguanosine)-(2'-O-methyladenylyl)-adenylyl-cytidylyl-adenosine in mRNA + S-adenosyl-L-homocysteine</text>
        <dbReference type="Rhea" id="RHEA:65440"/>
        <dbReference type="Rhea" id="RHEA-COMP:16798"/>
        <dbReference type="Rhea" id="RHEA-COMP:16801"/>
        <dbReference type="ChEBI" id="CHEBI:57856"/>
        <dbReference type="ChEBI" id="CHEBI:59789"/>
        <dbReference type="ChEBI" id="CHEBI:156482"/>
        <dbReference type="ChEBI" id="CHEBI:156483"/>
    </reaction>
</comment>
<evidence type="ECO:0000256" key="8">
    <source>
        <dbReference type="ARBA" id="ARBA00022741"/>
    </source>
</evidence>
<evidence type="ECO:0000256" key="7">
    <source>
        <dbReference type="ARBA" id="ARBA00022695"/>
    </source>
</evidence>
<dbReference type="GO" id="GO:0005524">
    <property type="term" value="F:ATP binding"/>
    <property type="evidence" value="ECO:0007669"/>
    <property type="project" value="UniProtKB-KW"/>
</dbReference>
<organism evidence="22">
    <name type="scientific">Hymenopteran chu-related virus OKIAV147</name>
    <dbReference type="NCBI Taxonomy" id="2789449"/>
    <lineage>
        <taxon>Viruses</taxon>
        <taxon>Riboviria</taxon>
        <taxon>Orthornavirae</taxon>
        <taxon>Negarnaviricota</taxon>
        <taxon>Haploviricotina</taxon>
        <taxon>Monjiviricetes</taxon>
        <taxon>Jingchuvirales</taxon>
        <taxon>Chuviridae</taxon>
        <taxon>Pterovirus</taxon>
        <taxon>Pterovirus chulinense</taxon>
    </lineage>
</organism>
<proteinExistence type="predicted"/>
<evidence type="ECO:0000256" key="10">
    <source>
        <dbReference type="ARBA" id="ARBA00022844"/>
    </source>
</evidence>
<evidence type="ECO:0000313" key="22">
    <source>
        <dbReference type="EMBL" id="QPB73971.1"/>
    </source>
</evidence>
<comment type="subcellular location">
    <subcellularLocation>
        <location evidence="1">Virion</location>
    </subcellularLocation>
</comment>
<evidence type="ECO:0000259" key="21">
    <source>
        <dbReference type="PROSITE" id="PS50526"/>
    </source>
</evidence>
<evidence type="ECO:0000256" key="15">
    <source>
        <dbReference type="ARBA" id="ARBA00024499"/>
    </source>
</evidence>
<evidence type="ECO:0000256" key="3">
    <source>
        <dbReference type="ARBA" id="ARBA00022484"/>
    </source>
</evidence>
<dbReference type="GO" id="GO:0003968">
    <property type="term" value="F:RNA-directed RNA polymerase activity"/>
    <property type="evidence" value="ECO:0007669"/>
    <property type="project" value="UniProtKB-KW"/>
</dbReference>